<protein>
    <recommendedName>
        <fullName evidence="4">OsmC-like protein</fullName>
    </recommendedName>
</protein>
<feature type="compositionally biased region" description="Basic and acidic residues" evidence="1">
    <location>
        <begin position="450"/>
        <end position="462"/>
    </location>
</feature>
<evidence type="ECO:0008006" key="4">
    <source>
        <dbReference type="Google" id="ProtNLM"/>
    </source>
</evidence>
<proteinExistence type="predicted"/>
<dbReference type="PANTHER" id="PTHR35399">
    <property type="entry name" value="SLR8030 PROTEIN"/>
    <property type="match status" value="1"/>
</dbReference>
<dbReference type="GeneID" id="7199734"/>
<dbReference type="PaxDb" id="2850-Phatr34273"/>
<dbReference type="InterPro" id="IPR036102">
    <property type="entry name" value="OsmC/Ohrsf"/>
</dbReference>
<dbReference type="OrthoDB" id="42504at2759"/>
<dbReference type="SUPFAM" id="SSF63825">
    <property type="entry name" value="YWTD domain"/>
    <property type="match status" value="1"/>
</dbReference>
<dbReference type="KEGG" id="pti:PHATRDRAFT_34273"/>
<sequence>MSNLYRQVRETAIANESPTDSSPHEIAAPNVFPDLPDFGATYEDKHSGIQGGWIHVSISETTEVKNRGGVGTLSFDKNGDLVDYKMVLEGTTANCAGGKTPWDGWVSCEECRLAIHWQVDPTGTRESKLHQFARQRCGHFEAFAYDVRNREMPHFFVTEDHSKGALRRFTPDSADWNDPWNILYGPGLIEFLIVTPDSSGTAGRFEWTRDHNAGKKNAEKHFPNTEGMDVYENELYFVTKRFKSMFILNLDTGTYTNQTTRSGLFDGGPDQLQRILGDEGEILYFTESGGRDAGIHGRNAKGQYFTILESPVYEDETSGLAFSPDATRMYVAYQNIGILFEIRREDGLPFDEKSLNVKLRLFSKVNHMLLATGSPMTFFREQRSQYLIRIAGHDRTGSTCLTGKGTVRSYQSCGNGLSRTVSSVRCVPPIGSTTFTSTSTRTTTTASKHSNCDDNPHRDHPSDTTGHCKRYRLRGTTLPNNKSGVRVTTNTGHVLQTDLPRIMGGRDTAPQPIETLLAALMGCTQATAVFVARKMTPRVVLDRLELALTAERDERGALALPIETPPAIPARLQRVSGTVTLYAARQERLSTNELMLLREQTELRCPVANLLTASGCVMEVEWIDGNAKQA</sequence>
<dbReference type="InterPro" id="IPR008557">
    <property type="entry name" value="PhoX"/>
</dbReference>
<feature type="compositionally biased region" description="Low complexity" evidence="1">
    <location>
        <begin position="435"/>
        <end position="447"/>
    </location>
</feature>
<keyword evidence="3" id="KW-1185">Reference proteome</keyword>
<dbReference type="Pfam" id="PF05787">
    <property type="entry name" value="PhoX"/>
    <property type="match status" value="1"/>
</dbReference>
<dbReference type="InterPro" id="IPR003718">
    <property type="entry name" value="OsmC/Ohr_fam"/>
</dbReference>
<dbReference type="Proteomes" id="UP000000759">
    <property type="component" value="Chromosome 5"/>
</dbReference>
<reference evidence="3" key="2">
    <citation type="submission" date="2008-08" db="EMBL/GenBank/DDBJ databases">
        <authorList>
            <consortium name="Diatom Consortium"/>
            <person name="Grigoriev I."/>
            <person name="Grimwood J."/>
            <person name="Kuo A."/>
            <person name="Otillar R.P."/>
            <person name="Salamov A."/>
            <person name="Detter J.C."/>
            <person name="Lindquist E."/>
            <person name="Shapiro H."/>
            <person name="Lucas S."/>
            <person name="Glavina del Rio T."/>
            <person name="Pitluck S."/>
            <person name="Rokhsar D."/>
            <person name="Bowler C."/>
        </authorList>
    </citation>
    <scope>GENOME REANNOTATION</scope>
    <source>
        <strain evidence="3">CCAP 1055/1</strain>
    </source>
</reference>
<feature type="region of interest" description="Disordered" evidence="1">
    <location>
        <begin position="435"/>
        <end position="468"/>
    </location>
</feature>
<name>B7FVK3_PHATC</name>
<dbReference type="HOGENOM" id="CLU_434445_0_0_1"/>
<dbReference type="eggNOG" id="ENOG502S43H">
    <property type="taxonomic scope" value="Eukaryota"/>
</dbReference>
<reference evidence="2 3" key="1">
    <citation type="journal article" date="2008" name="Nature">
        <title>The Phaeodactylum genome reveals the evolutionary history of diatom genomes.</title>
        <authorList>
            <person name="Bowler C."/>
            <person name="Allen A.E."/>
            <person name="Badger J.H."/>
            <person name="Grimwood J."/>
            <person name="Jabbari K."/>
            <person name="Kuo A."/>
            <person name="Maheswari U."/>
            <person name="Martens C."/>
            <person name="Maumus F."/>
            <person name="Otillar R.P."/>
            <person name="Rayko E."/>
            <person name="Salamov A."/>
            <person name="Vandepoele K."/>
            <person name="Beszteri B."/>
            <person name="Gruber A."/>
            <person name="Heijde M."/>
            <person name="Katinka M."/>
            <person name="Mock T."/>
            <person name="Valentin K."/>
            <person name="Verret F."/>
            <person name="Berges J.A."/>
            <person name="Brownlee C."/>
            <person name="Cadoret J.P."/>
            <person name="Chiovitti A."/>
            <person name="Choi C.J."/>
            <person name="Coesel S."/>
            <person name="De Martino A."/>
            <person name="Detter J.C."/>
            <person name="Durkin C."/>
            <person name="Falciatore A."/>
            <person name="Fournet J."/>
            <person name="Haruta M."/>
            <person name="Huysman M.J."/>
            <person name="Jenkins B.D."/>
            <person name="Jiroutova K."/>
            <person name="Jorgensen R.E."/>
            <person name="Joubert Y."/>
            <person name="Kaplan A."/>
            <person name="Kroger N."/>
            <person name="Kroth P.G."/>
            <person name="La Roche J."/>
            <person name="Lindquist E."/>
            <person name="Lommer M."/>
            <person name="Martin-Jezequel V."/>
            <person name="Lopez P.J."/>
            <person name="Lucas S."/>
            <person name="Mangogna M."/>
            <person name="McGinnis K."/>
            <person name="Medlin L.K."/>
            <person name="Montsant A."/>
            <person name="Oudot-Le Secq M.P."/>
            <person name="Napoli C."/>
            <person name="Obornik M."/>
            <person name="Parker M.S."/>
            <person name="Petit J.L."/>
            <person name="Porcel B.M."/>
            <person name="Poulsen N."/>
            <person name="Robison M."/>
            <person name="Rychlewski L."/>
            <person name="Rynearson T.A."/>
            <person name="Schmutz J."/>
            <person name="Shapiro H."/>
            <person name="Siaut M."/>
            <person name="Stanley M."/>
            <person name="Sussman M.R."/>
            <person name="Taylor A.R."/>
            <person name="Vardi A."/>
            <person name="von Dassow P."/>
            <person name="Vyverman W."/>
            <person name="Willis A."/>
            <person name="Wyrwicz L.S."/>
            <person name="Rokhsar D.S."/>
            <person name="Weissenbach J."/>
            <person name="Armbrust E.V."/>
            <person name="Green B.R."/>
            <person name="Van de Peer Y."/>
            <person name="Grigoriev I.V."/>
        </authorList>
    </citation>
    <scope>NUCLEOTIDE SEQUENCE [LARGE SCALE GENOMIC DNA]</scope>
    <source>
        <strain evidence="2 3">CCAP 1055/1</strain>
    </source>
</reference>
<dbReference type="InterPro" id="IPR015946">
    <property type="entry name" value="KH_dom-like_a/b"/>
</dbReference>
<evidence type="ECO:0000256" key="1">
    <source>
        <dbReference type="SAM" id="MobiDB-lite"/>
    </source>
</evidence>
<dbReference type="Gene3D" id="3.30.300.20">
    <property type="match status" value="1"/>
</dbReference>
<accession>B7FVK3</accession>
<evidence type="ECO:0000313" key="3">
    <source>
        <dbReference type="Proteomes" id="UP000000759"/>
    </source>
</evidence>
<evidence type="ECO:0000313" key="2">
    <source>
        <dbReference type="EMBL" id="EEC49419.1"/>
    </source>
</evidence>
<dbReference type="InParanoid" id="B7FVK3"/>
<dbReference type="PANTHER" id="PTHR35399:SF2">
    <property type="entry name" value="DUF839 DOMAIN-CONTAINING PROTEIN"/>
    <property type="match status" value="1"/>
</dbReference>
<dbReference type="EMBL" id="CM000608">
    <property type="protein sequence ID" value="EEC49419.1"/>
    <property type="molecule type" value="Genomic_DNA"/>
</dbReference>
<dbReference type="RefSeq" id="XP_002178721.1">
    <property type="nucleotide sequence ID" value="XM_002178685.1"/>
</dbReference>
<gene>
    <name evidence="2" type="ORF">PHATRDRAFT_34273</name>
</gene>
<dbReference type="AlphaFoldDB" id="B7FVK3"/>
<dbReference type="SUPFAM" id="SSF82784">
    <property type="entry name" value="OsmC-like"/>
    <property type="match status" value="1"/>
</dbReference>
<dbReference type="Pfam" id="PF02566">
    <property type="entry name" value="OsmC"/>
    <property type="match status" value="1"/>
</dbReference>
<organism evidence="2 3">
    <name type="scientific">Phaeodactylum tricornutum (strain CCAP 1055/1)</name>
    <dbReference type="NCBI Taxonomy" id="556484"/>
    <lineage>
        <taxon>Eukaryota</taxon>
        <taxon>Sar</taxon>
        <taxon>Stramenopiles</taxon>
        <taxon>Ochrophyta</taxon>
        <taxon>Bacillariophyta</taxon>
        <taxon>Bacillariophyceae</taxon>
        <taxon>Bacillariophycidae</taxon>
        <taxon>Naviculales</taxon>
        <taxon>Phaeodactylaceae</taxon>
        <taxon>Phaeodactylum</taxon>
    </lineage>
</organism>